<evidence type="ECO:0000256" key="3">
    <source>
        <dbReference type="ARBA" id="ARBA00022448"/>
    </source>
</evidence>
<dbReference type="Pfam" id="PF02264">
    <property type="entry name" value="LamB"/>
    <property type="match status" value="1"/>
</dbReference>
<evidence type="ECO:0000256" key="7">
    <source>
        <dbReference type="ARBA" id="ARBA00023114"/>
    </source>
</evidence>
<accession>A0A418XPM7</accession>
<dbReference type="InterPro" id="IPR050286">
    <property type="entry name" value="G_neg_Bact_CarbUptk_Porin"/>
</dbReference>
<keyword evidence="6" id="KW-0406">Ion transport</keyword>
<dbReference type="InterPro" id="IPR036998">
    <property type="entry name" value="Porin_LamB_sf"/>
</dbReference>
<dbReference type="GO" id="GO:0015774">
    <property type="term" value="P:polysaccharide transport"/>
    <property type="evidence" value="ECO:0007669"/>
    <property type="project" value="TreeGrafter"/>
</dbReference>
<evidence type="ECO:0000256" key="1">
    <source>
        <dbReference type="ARBA" id="ARBA00004571"/>
    </source>
</evidence>
<organism evidence="11 12">
    <name type="scientific">Massilia cavernae</name>
    <dbReference type="NCBI Taxonomy" id="2320864"/>
    <lineage>
        <taxon>Bacteria</taxon>
        <taxon>Pseudomonadati</taxon>
        <taxon>Pseudomonadota</taxon>
        <taxon>Betaproteobacteria</taxon>
        <taxon>Burkholderiales</taxon>
        <taxon>Oxalobacteraceae</taxon>
        <taxon>Telluria group</taxon>
        <taxon>Massilia</taxon>
    </lineage>
</organism>
<name>A0A418XPM7_9BURK</name>
<dbReference type="Gene3D" id="2.40.170.10">
    <property type="entry name" value="Porin, LamB type"/>
    <property type="match status" value="1"/>
</dbReference>
<dbReference type="InterPro" id="IPR003192">
    <property type="entry name" value="Porin_LamB"/>
</dbReference>
<evidence type="ECO:0000256" key="5">
    <source>
        <dbReference type="ARBA" id="ARBA00022692"/>
    </source>
</evidence>
<keyword evidence="9" id="KW-0998">Cell outer membrane</keyword>
<dbReference type="RefSeq" id="WP_119812063.1">
    <property type="nucleotide sequence ID" value="NZ_QYUP01000133.1"/>
</dbReference>
<dbReference type="SUPFAM" id="SSF56935">
    <property type="entry name" value="Porins"/>
    <property type="match status" value="1"/>
</dbReference>
<evidence type="ECO:0000256" key="9">
    <source>
        <dbReference type="ARBA" id="ARBA00023237"/>
    </source>
</evidence>
<dbReference type="GO" id="GO:0046930">
    <property type="term" value="C:pore complex"/>
    <property type="evidence" value="ECO:0007669"/>
    <property type="project" value="UniProtKB-KW"/>
</dbReference>
<protein>
    <submittedName>
        <fullName evidence="11">Carbohydrate porin</fullName>
    </submittedName>
</protein>
<keyword evidence="3" id="KW-0813">Transport</keyword>
<dbReference type="PANTHER" id="PTHR38762:SF1">
    <property type="entry name" value="CRYPTIC OUTER MEMBRANE PORIN BGLH-RELATED"/>
    <property type="match status" value="1"/>
</dbReference>
<evidence type="ECO:0000313" key="11">
    <source>
        <dbReference type="EMBL" id="RJG14439.1"/>
    </source>
</evidence>
<evidence type="ECO:0000256" key="2">
    <source>
        <dbReference type="ARBA" id="ARBA00007055"/>
    </source>
</evidence>
<evidence type="ECO:0000256" key="10">
    <source>
        <dbReference type="SAM" id="SignalP"/>
    </source>
</evidence>
<evidence type="ECO:0000313" key="12">
    <source>
        <dbReference type="Proteomes" id="UP000284006"/>
    </source>
</evidence>
<dbReference type="GO" id="GO:0015288">
    <property type="term" value="F:porin activity"/>
    <property type="evidence" value="ECO:0007669"/>
    <property type="project" value="UniProtKB-KW"/>
</dbReference>
<feature type="signal peptide" evidence="10">
    <location>
        <begin position="1"/>
        <end position="24"/>
    </location>
</feature>
<evidence type="ECO:0000256" key="8">
    <source>
        <dbReference type="ARBA" id="ARBA00023136"/>
    </source>
</evidence>
<dbReference type="GO" id="GO:0006811">
    <property type="term" value="P:monoatomic ion transport"/>
    <property type="evidence" value="ECO:0007669"/>
    <property type="project" value="UniProtKB-KW"/>
</dbReference>
<keyword evidence="8" id="KW-0472">Membrane</keyword>
<dbReference type="OrthoDB" id="106611at2"/>
<comment type="similarity">
    <text evidence="2">Belongs to the porin LamB (TC 1.B.3) family.</text>
</comment>
<comment type="subcellular location">
    <subcellularLocation>
        <location evidence="1">Cell outer membrane</location>
        <topology evidence="1">Multi-pass membrane protein</topology>
    </subcellularLocation>
</comment>
<keyword evidence="7" id="KW-0626">Porin</keyword>
<dbReference type="AlphaFoldDB" id="A0A418XPM7"/>
<dbReference type="Proteomes" id="UP000284006">
    <property type="component" value="Unassembled WGS sequence"/>
</dbReference>
<keyword evidence="10" id="KW-0732">Signal</keyword>
<dbReference type="PANTHER" id="PTHR38762">
    <property type="entry name" value="CRYPTIC OUTER MEMBRANE PORIN BGLH-RELATED"/>
    <property type="match status" value="1"/>
</dbReference>
<evidence type="ECO:0000256" key="6">
    <source>
        <dbReference type="ARBA" id="ARBA00023065"/>
    </source>
</evidence>
<reference evidence="11 12" key="1">
    <citation type="submission" date="2018-09" db="EMBL/GenBank/DDBJ databases">
        <authorList>
            <person name="Zhu H."/>
        </authorList>
    </citation>
    <scope>NUCLEOTIDE SEQUENCE [LARGE SCALE GENOMIC DNA]</scope>
    <source>
        <strain evidence="11 12">K1S02-61</strain>
    </source>
</reference>
<keyword evidence="12" id="KW-1185">Reference proteome</keyword>
<dbReference type="GO" id="GO:0015144">
    <property type="term" value="F:carbohydrate transmembrane transporter activity"/>
    <property type="evidence" value="ECO:0007669"/>
    <property type="project" value="TreeGrafter"/>
</dbReference>
<proteinExistence type="inferred from homology"/>
<dbReference type="GO" id="GO:0009279">
    <property type="term" value="C:cell outer membrane"/>
    <property type="evidence" value="ECO:0007669"/>
    <property type="project" value="UniProtKB-SubCell"/>
</dbReference>
<comment type="caution">
    <text evidence="11">The sequence shown here is derived from an EMBL/GenBank/DDBJ whole genome shotgun (WGS) entry which is preliminary data.</text>
</comment>
<keyword evidence="4" id="KW-1134">Transmembrane beta strand</keyword>
<gene>
    <name evidence="11" type="ORF">D3872_17770</name>
</gene>
<feature type="chain" id="PRO_5019316732" evidence="10">
    <location>
        <begin position="25"/>
        <end position="405"/>
    </location>
</feature>
<keyword evidence="5" id="KW-0812">Transmembrane</keyword>
<dbReference type="EMBL" id="QYUP01000133">
    <property type="protein sequence ID" value="RJG14439.1"/>
    <property type="molecule type" value="Genomic_DNA"/>
</dbReference>
<sequence length="405" mass="43462">MSNRFLRVLPAAMALIVTGGSARASDAEGEFHGYFRTGVGHNSGGGEQACFGLEGVAKHRLGNECDSYGEFLYTKEVAKSANGASFVANFMGNISADGYDFGTAHKYVSQAFIEAKNLDFLRGGTAWMGKRYYHRLDIHTIDYKWLQSDGVGAGINGFPLGPGKFSYALFRDDKLIANARQTSATRQNFTYEGVKVNRNGTLQLDLTLISEDTANPGAHGGWSVSAVHLQDKVLGGDNKFGVQYGVGPGIMIGGAADITLGSDVTRTRVFDQLIWQATPDLVGSLIGLVQRDKGSAGTRTWATIGARPVYSVTENFKLQLDLGHDRIRPAAGGATQQLTKITFAPTLTVGRGFWTRPELRAFVTYAKWNTAAQQAATAGSTLSSTGVFGRNTNGTSVGLQLEAWF</sequence>
<evidence type="ECO:0000256" key="4">
    <source>
        <dbReference type="ARBA" id="ARBA00022452"/>
    </source>
</evidence>